<reference evidence="2" key="1">
    <citation type="journal article" date="2019" name="Int. J. Syst. Evol. Microbiol.">
        <title>The Global Catalogue of Microorganisms (GCM) 10K type strain sequencing project: providing services to taxonomists for standard genome sequencing and annotation.</title>
        <authorList>
            <consortium name="The Broad Institute Genomics Platform"/>
            <consortium name="The Broad Institute Genome Sequencing Center for Infectious Disease"/>
            <person name="Wu L."/>
            <person name="Ma J."/>
        </authorList>
    </citation>
    <scope>NUCLEOTIDE SEQUENCE [LARGE SCALE GENOMIC DNA]</scope>
    <source>
        <strain evidence="2">CCUG 53903</strain>
    </source>
</reference>
<accession>A0ABW1CFZ8</accession>
<name>A0ABW1CFZ8_9ACTN</name>
<gene>
    <name evidence="1" type="ORF">ACFPZ3_08150</name>
</gene>
<organism evidence="1 2">
    <name type="scientific">Nonomuraea insulae</name>
    <dbReference type="NCBI Taxonomy" id="1616787"/>
    <lineage>
        <taxon>Bacteria</taxon>
        <taxon>Bacillati</taxon>
        <taxon>Actinomycetota</taxon>
        <taxon>Actinomycetes</taxon>
        <taxon>Streptosporangiales</taxon>
        <taxon>Streptosporangiaceae</taxon>
        <taxon>Nonomuraea</taxon>
    </lineage>
</organism>
<keyword evidence="2" id="KW-1185">Reference proteome</keyword>
<protein>
    <submittedName>
        <fullName evidence="1">Uncharacterized protein</fullName>
    </submittedName>
</protein>
<comment type="caution">
    <text evidence="1">The sequence shown here is derived from an EMBL/GenBank/DDBJ whole genome shotgun (WGS) entry which is preliminary data.</text>
</comment>
<proteinExistence type="predicted"/>
<dbReference type="RefSeq" id="WP_379513346.1">
    <property type="nucleotide sequence ID" value="NZ_JBHSPA010000011.1"/>
</dbReference>
<evidence type="ECO:0000313" key="1">
    <source>
        <dbReference type="EMBL" id="MFC5823815.1"/>
    </source>
</evidence>
<evidence type="ECO:0000313" key="2">
    <source>
        <dbReference type="Proteomes" id="UP001596058"/>
    </source>
</evidence>
<dbReference type="Proteomes" id="UP001596058">
    <property type="component" value="Unassembled WGS sequence"/>
</dbReference>
<dbReference type="EMBL" id="JBHSPA010000011">
    <property type="protein sequence ID" value="MFC5823815.1"/>
    <property type="molecule type" value="Genomic_DNA"/>
</dbReference>
<sequence length="212" mass="23428">MSKRDTYTITASRSDGWWALTVSGPRLKRSYHTQVKRLEQSEEMARDLVATMLDVGVSEINADFELTVADDEVATELEATLVTRLAATLVKQKAAEATQATVVDLARRGYVHRDIGYLLGMSHQAVGKLLNEAEKGAAASADDASTRSAALPLKEKLDQLCMTRDTEALFKSYLLEVAAGDPTDRKLNRLRALGEQLRHGKRRRLTDGARRV</sequence>